<feature type="transmembrane region" description="Helical" evidence="7">
    <location>
        <begin position="202"/>
        <end position="228"/>
    </location>
</feature>
<dbReference type="PANTHER" id="PTHR43386">
    <property type="entry name" value="OLIGOPEPTIDE TRANSPORT SYSTEM PERMEASE PROTEIN APPC"/>
    <property type="match status" value="1"/>
</dbReference>
<accession>A0ABW5G753</accession>
<dbReference type="CDD" id="cd06261">
    <property type="entry name" value="TM_PBP2"/>
    <property type="match status" value="1"/>
</dbReference>
<dbReference type="Gene3D" id="1.10.3720.10">
    <property type="entry name" value="MetI-like"/>
    <property type="match status" value="1"/>
</dbReference>
<comment type="similarity">
    <text evidence="7">Belongs to the binding-protein-dependent transport system permease family.</text>
</comment>
<dbReference type="RefSeq" id="WP_378268905.1">
    <property type="nucleotide sequence ID" value="NZ_JBHUKR010000020.1"/>
</dbReference>
<evidence type="ECO:0000313" key="9">
    <source>
        <dbReference type="EMBL" id="MFD2420711.1"/>
    </source>
</evidence>
<evidence type="ECO:0000256" key="2">
    <source>
        <dbReference type="ARBA" id="ARBA00022448"/>
    </source>
</evidence>
<dbReference type="InterPro" id="IPR050366">
    <property type="entry name" value="BP-dependent_transpt_permease"/>
</dbReference>
<comment type="caution">
    <text evidence="9">The sequence shown here is derived from an EMBL/GenBank/DDBJ whole genome shotgun (WGS) entry which is preliminary data.</text>
</comment>
<name>A0ABW5G753_9PSEU</name>
<dbReference type="EMBL" id="JBHUKR010000020">
    <property type="protein sequence ID" value="MFD2420711.1"/>
    <property type="molecule type" value="Genomic_DNA"/>
</dbReference>
<evidence type="ECO:0000256" key="6">
    <source>
        <dbReference type="ARBA" id="ARBA00023136"/>
    </source>
</evidence>
<keyword evidence="5 7" id="KW-1133">Transmembrane helix</keyword>
<feature type="transmembrane region" description="Helical" evidence="7">
    <location>
        <begin position="147"/>
        <end position="163"/>
    </location>
</feature>
<evidence type="ECO:0000256" key="1">
    <source>
        <dbReference type="ARBA" id="ARBA00004651"/>
    </source>
</evidence>
<dbReference type="InterPro" id="IPR000515">
    <property type="entry name" value="MetI-like"/>
</dbReference>
<feature type="transmembrane region" description="Helical" evidence="7">
    <location>
        <begin position="21"/>
        <end position="41"/>
    </location>
</feature>
<keyword evidence="2 7" id="KW-0813">Transport</keyword>
<keyword evidence="4 7" id="KW-0812">Transmembrane</keyword>
<dbReference type="PANTHER" id="PTHR43386:SF25">
    <property type="entry name" value="PEPTIDE ABC TRANSPORTER PERMEASE PROTEIN"/>
    <property type="match status" value="1"/>
</dbReference>
<dbReference type="Proteomes" id="UP001597417">
    <property type="component" value="Unassembled WGS sequence"/>
</dbReference>
<gene>
    <name evidence="9" type="ORF">ACFSXZ_30720</name>
</gene>
<dbReference type="Pfam" id="PF00528">
    <property type="entry name" value="BPD_transp_1"/>
    <property type="match status" value="1"/>
</dbReference>
<protein>
    <submittedName>
        <fullName evidence="9">ABC transporter permease</fullName>
    </submittedName>
</protein>
<sequence length="279" mass="28138">MVEFSAPAAGRVRFLVRRPGLVASAAVLVFVTGWAAAPGLFTTHDPLAGIPREKLSAPSAAHLFGTDETGRDVFARVVHGSALSLGATVAAVLIAVLAGSALGLAAGALGGLADTVSMRLTDVLLAVPAILLSLALVTALGFGTGKVAVAVGVANVAHFARLMRAEVLRVRTSPYVEAAGAAGVRPFTVLARHILPNAAGPVVVLAVLTLGTAVLEISALSFLGYGAAPPAPEWGSLVAGGRAYLASAWWMTTLPGLVIAAVVLSVNRISRALDGELHA</sequence>
<feature type="domain" description="ABC transmembrane type-1" evidence="8">
    <location>
        <begin position="81"/>
        <end position="270"/>
    </location>
</feature>
<dbReference type="SUPFAM" id="SSF161098">
    <property type="entry name" value="MetI-like"/>
    <property type="match status" value="1"/>
</dbReference>
<proteinExistence type="inferred from homology"/>
<reference evidence="10" key="1">
    <citation type="journal article" date="2019" name="Int. J. Syst. Evol. Microbiol.">
        <title>The Global Catalogue of Microorganisms (GCM) 10K type strain sequencing project: providing services to taxonomists for standard genome sequencing and annotation.</title>
        <authorList>
            <consortium name="The Broad Institute Genomics Platform"/>
            <consortium name="The Broad Institute Genome Sequencing Center for Infectious Disease"/>
            <person name="Wu L."/>
            <person name="Ma J."/>
        </authorList>
    </citation>
    <scope>NUCLEOTIDE SEQUENCE [LARGE SCALE GENOMIC DNA]</scope>
    <source>
        <strain evidence="10">CGMCC 4.7645</strain>
    </source>
</reference>
<organism evidence="9 10">
    <name type="scientific">Amycolatopsis pigmentata</name>
    <dbReference type="NCBI Taxonomy" id="450801"/>
    <lineage>
        <taxon>Bacteria</taxon>
        <taxon>Bacillati</taxon>
        <taxon>Actinomycetota</taxon>
        <taxon>Actinomycetes</taxon>
        <taxon>Pseudonocardiales</taxon>
        <taxon>Pseudonocardiaceae</taxon>
        <taxon>Amycolatopsis</taxon>
    </lineage>
</organism>
<evidence type="ECO:0000256" key="4">
    <source>
        <dbReference type="ARBA" id="ARBA00022692"/>
    </source>
</evidence>
<feature type="transmembrane region" description="Helical" evidence="7">
    <location>
        <begin position="123"/>
        <end position="141"/>
    </location>
</feature>
<evidence type="ECO:0000256" key="7">
    <source>
        <dbReference type="RuleBase" id="RU363032"/>
    </source>
</evidence>
<keyword evidence="3" id="KW-1003">Cell membrane</keyword>
<feature type="transmembrane region" description="Helical" evidence="7">
    <location>
        <begin position="248"/>
        <end position="266"/>
    </location>
</feature>
<dbReference type="InterPro" id="IPR035906">
    <property type="entry name" value="MetI-like_sf"/>
</dbReference>
<keyword evidence="10" id="KW-1185">Reference proteome</keyword>
<evidence type="ECO:0000313" key="10">
    <source>
        <dbReference type="Proteomes" id="UP001597417"/>
    </source>
</evidence>
<dbReference type="PROSITE" id="PS50928">
    <property type="entry name" value="ABC_TM1"/>
    <property type="match status" value="1"/>
</dbReference>
<feature type="transmembrane region" description="Helical" evidence="7">
    <location>
        <begin position="89"/>
        <end position="111"/>
    </location>
</feature>
<keyword evidence="6 7" id="KW-0472">Membrane</keyword>
<evidence type="ECO:0000256" key="5">
    <source>
        <dbReference type="ARBA" id="ARBA00022989"/>
    </source>
</evidence>
<evidence type="ECO:0000256" key="3">
    <source>
        <dbReference type="ARBA" id="ARBA00022475"/>
    </source>
</evidence>
<evidence type="ECO:0000259" key="8">
    <source>
        <dbReference type="PROSITE" id="PS50928"/>
    </source>
</evidence>
<comment type="subcellular location">
    <subcellularLocation>
        <location evidence="1 7">Cell membrane</location>
        <topology evidence="1 7">Multi-pass membrane protein</topology>
    </subcellularLocation>
</comment>